<name>A0A022R9K9_ERYGU</name>
<evidence type="ECO:0000313" key="5">
    <source>
        <dbReference type="Proteomes" id="UP000030748"/>
    </source>
</evidence>
<feature type="domain" description="F-box" evidence="2">
    <location>
        <begin position="54"/>
        <end position="89"/>
    </location>
</feature>
<dbReference type="EMBL" id="KI630578">
    <property type="protein sequence ID" value="EYU37012.1"/>
    <property type="molecule type" value="Genomic_DNA"/>
</dbReference>
<dbReference type="Pfam" id="PF00646">
    <property type="entry name" value="F-box"/>
    <property type="match status" value="1"/>
</dbReference>
<accession>A0A022R9K9</accession>
<sequence>MAFVASIGKGAPPQLPRSGEPSLPTQTTSAAPQLPKSSSSLEEIAAEASNCDKISQLPDSILVSIISRLTVVEAVCTSILSTRWRHLSTYITRLDFTPTPKQQKYFEKNYDKISKAEFIKYTINHTLDSHKGGQFLDEFRLCLPFFSSQYQSSEIGRWLEFAFSKQVQIIDLHVHTFFPRAFFPFLPCLASRNEALPAFKSLKELSLGAVDLGDEDLELLLSNFIVLERLSIEYNGKLRVVSIVGDLAPKLKHLNLRSCSSIETVEIRGLMNL</sequence>
<dbReference type="SUPFAM" id="SSF52047">
    <property type="entry name" value="RNI-like"/>
    <property type="match status" value="1"/>
</dbReference>
<dbReference type="Gene3D" id="3.80.10.10">
    <property type="entry name" value="Ribonuclease Inhibitor"/>
    <property type="match status" value="1"/>
</dbReference>
<proteinExistence type="predicted"/>
<dbReference type="InterPro" id="IPR055357">
    <property type="entry name" value="LRR_At1g61320_AtMIF1"/>
</dbReference>
<evidence type="ECO:0000259" key="2">
    <source>
        <dbReference type="Pfam" id="PF00646"/>
    </source>
</evidence>
<dbReference type="PANTHER" id="PTHR34145:SF68">
    <property type="entry name" value="FBD DOMAIN-CONTAINING PROTEIN"/>
    <property type="match status" value="1"/>
</dbReference>
<gene>
    <name evidence="4" type="ORF">MIMGU_mgv1a0078352mg</name>
</gene>
<feature type="region of interest" description="Disordered" evidence="1">
    <location>
        <begin position="1"/>
        <end position="39"/>
    </location>
</feature>
<dbReference type="Pfam" id="PF23622">
    <property type="entry name" value="LRR_At1g61320_AtMIF1"/>
    <property type="match status" value="1"/>
</dbReference>
<evidence type="ECO:0000313" key="4">
    <source>
        <dbReference type="EMBL" id="EYU37012.1"/>
    </source>
</evidence>
<evidence type="ECO:0000256" key="1">
    <source>
        <dbReference type="SAM" id="MobiDB-lite"/>
    </source>
</evidence>
<dbReference type="InterPro" id="IPR032675">
    <property type="entry name" value="LRR_dom_sf"/>
</dbReference>
<organism evidence="4 5">
    <name type="scientific">Erythranthe guttata</name>
    <name type="common">Yellow monkey flower</name>
    <name type="synonym">Mimulus guttatus</name>
    <dbReference type="NCBI Taxonomy" id="4155"/>
    <lineage>
        <taxon>Eukaryota</taxon>
        <taxon>Viridiplantae</taxon>
        <taxon>Streptophyta</taxon>
        <taxon>Embryophyta</taxon>
        <taxon>Tracheophyta</taxon>
        <taxon>Spermatophyta</taxon>
        <taxon>Magnoliopsida</taxon>
        <taxon>eudicotyledons</taxon>
        <taxon>Gunneridae</taxon>
        <taxon>Pentapetalae</taxon>
        <taxon>asterids</taxon>
        <taxon>lamiids</taxon>
        <taxon>Lamiales</taxon>
        <taxon>Phrymaceae</taxon>
        <taxon>Erythranthe</taxon>
    </lineage>
</organism>
<dbReference type="PANTHER" id="PTHR34145">
    <property type="entry name" value="OS02G0105600 PROTEIN"/>
    <property type="match status" value="1"/>
</dbReference>
<dbReference type="AlphaFoldDB" id="A0A022R9K9"/>
<dbReference type="STRING" id="4155.A0A022R9K9"/>
<dbReference type="InterPro" id="IPR036047">
    <property type="entry name" value="F-box-like_dom_sf"/>
</dbReference>
<evidence type="ECO:0000259" key="3">
    <source>
        <dbReference type="Pfam" id="PF23622"/>
    </source>
</evidence>
<reference evidence="4 5" key="1">
    <citation type="journal article" date="2013" name="Proc. Natl. Acad. Sci. U.S.A.">
        <title>Fine-scale variation in meiotic recombination in Mimulus inferred from population shotgun sequencing.</title>
        <authorList>
            <person name="Hellsten U."/>
            <person name="Wright K.M."/>
            <person name="Jenkins J."/>
            <person name="Shu S."/>
            <person name="Yuan Y."/>
            <person name="Wessler S.R."/>
            <person name="Schmutz J."/>
            <person name="Willis J.H."/>
            <person name="Rokhsar D.S."/>
        </authorList>
    </citation>
    <scope>NUCLEOTIDE SEQUENCE [LARGE SCALE GENOMIC DNA]</scope>
    <source>
        <strain evidence="5">cv. DUN x IM62</strain>
    </source>
</reference>
<protein>
    <submittedName>
        <fullName evidence="4">Uncharacterized protein</fullName>
    </submittedName>
</protein>
<dbReference type="InterPro" id="IPR053772">
    <property type="entry name" value="At1g61320/At1g61330-like"/>
</dbReference>
<dbReference type="SUPFAM" id="SSF81383">
    <property type="entry name" value="F-box domain"/>
    <property type="match status" value="1"/>
</dbReference>
<feature type="domain" description="At1g61320/AtMIF1 LRR" evidence="3">
    <location>
        <begin position="195"/>
        <end position="268"/>
    </location>
</feature>
<dbReference type="InterPro" id="IPR001810">
    <property type="entry name" value="F-box_dom"/>
</dbReference>
<feature type="non-terminal residue" evidence="4">
    <location>
        <position position="273"/>
    </location>
</feature>
<dbReference type="Gene3D" id="1.20.1280.50">
    <property type="match status" value="1"/>
</dbReference>
<dbReference type="Proteomes" id="UP000030748">
    <property type="component" value="Unassembled WGS sequence"/>
</dbReference>
<keyword evidence="5" id="KW-1185">Reference proteome</keyword>